<keyword evidence="2 10" id="KW-0328">Glycosyltransferase</keyword>
<evidence type="ECO:0000313" key="13">
    <source>
        <dbReference type="Proteomes" id="UP000472277"/>
    </source>
</evidence>
<dbReference type="Gene3D" id="3.90.176.10">
    <property type="entry name" value="Toxin ADP-ribosyltransferase, Chain A, domain 1"/>
    <property type="match status" value="1"/>
</dbReference>
<dbReference type="RefSeq" id="XP_029622363.1">
    <property type="nucleotide sequence ID" value="XM_029766503.1"/>
</dbReference>
<keyword evidence="6 10" id="KW-0521">NADP</keyword>
<keyword evidence="11" id="KW-1133">Transmembrane helix</keyword>
<dbReference type="InParanoid" id="A0A673Y9A3"/>
<dbReference type="PANTHER" id="PTHR10339">
    <property type="entry name" value="ADP-RIBOSYLTRANSFERASE"/>
    <property type="match status" value="1"/>
</dbReference>
<evidence type="ECO:0000256" key="11">
    <source>
        <dbReference type="SAM" id="Phobius"/>
    </source>
</evidence>
<dbReference type="GeneTree" id="ENSGT01030000234601"/>
<keyword evidence="13" id="KW-1185">Reference proteome</keyword>
<evidence type="ECO:0000256" key="4">
    <source>
        <dbReference type="ARBA" id="ARBA00022695"/>
    </source>
</evidence>
<keyword evidence="4" id="KW-0548">Nucleotidyltransferase</keyword>
<evidence type="ECO:0000256" key="5">
    <source>
        <dbReference type="ARBA" id="ARBA00022729"/>
    </source>
</evidence>
<dbReference type="GO" id="GO:0106274">
    <property type="term" value="F:NAD+-protein-arginine ADP-ribosyltransferase activity"/>
    <property type="evidence" value="ECO:0007669"/>
    <property type="project" value="UniProtKB-EC"/>
</dbReference>
<protein>
    <recommendedName>
        <fullName evidence="10">NAD(P)(+)--arginine ADP-ribosyltransferase</fullName>
        <ecNumber evidence="10">2.4.2.31</ecNumber>
    </recommendedName>
    <alternativeName>
        <fullName evidence="10">Mono(ADP-ribosyl)transferase</fullName>
    </alternativeName>
</protein>
<dbReference type="AlphaFoldDB" id="A0A673Y9A3"/>
<evidence type="ECO:0000256" key="2">
    <source>
        <dbReference type="ARBA" id="ARBA00022676"/>
    </source>
</evidence>
<dbReference type="OMA" id="DKPEVYP"/>
<dbReference type="OrthoDB" id="423533at2759"/>
<proteinExistence type="inferred from homology"/>
<dbReference type="PANTHER" id="PTHR10339:SF27">
    <property type="entry name" value="NAD(P)(+)--ARGININE ADP-RIBOSYLTRANSFERASE"/>
    <property type="match status" value="1"/>
</dbReference>
<dbReference type="GO" id="GO:0016779">
    <property type="term" value="F:nucleotidyltransferase activity"/>
    <property type="evidence" value="ECO:0007669"/>
    <property type="project" value="UniProtKB-KW"/>
</dbReference>
<keyword evidence="11" id="KW-0472">Membrane</keyword>
<reference evidence="12" key="1">
    <citation type="submission" date="2025-08" db="UniProtKB">
        <authorList>
            <consortium name="Ensembl"/>
        </authorList>
    </citation>
    <scope>IDENTIFICATION</scope>
</reference>
<dbReference type="Proteomes" id="UP000472277">
    <property type="component" value="Chromosome 11"/>
</dbReference>
<accession>A0A673Y9A3</accession>
<dbReference type="RefSeq" id="XP_029622364.1">
    <property type="nucleotide sequence ID" value="XM_029766504.1"/>
</dbReference>
<evidence type="ECO:0000256" key="6">
    <source>
        <dbReference type="ARBA" id="ARBA00022857"/>
    </source>
</evidence>
<name>A0A673Y9A3_SALTR</name>
<dbReference type="RefSeq" id="XP_029622362.1">
    <property type="nucleotide sequence ID" value="XM_029766502.1"/>
</dbReference>
<dbReference type="KEGG" id="stru:115202374"/>
<feature type="transmembrane region" description="Helical" evidence="11">
    <location>
        <begin position="276"/>
        <end position="295"/>
    </location>
</feature>
<evidence type="ECO:0000256" key="3">
    <source>
        <dbReference type="ARBA" id="ARBA00022679"/>
    </source>
</evidence>
<dbReference type="SUPFAM" id="SSF56399">
    <property type="entry name" value="ADP-ribosylation"/>
    <property type="match status" value="1"/>
</dbReference>
<evidence type="ECO:0000313" key="12">
    <source>
        <dbReference type="Ensembl" id="ENSSTUP00000031133.1"/>
    </source>
</evidence>
<keyword evidence="8" id="KW-1015">Disulfide bond</keyword>
<dbReference type="PRINTS" id="PR00970">
    <property type="entry name" value="RIBTRNSFRASE"/>
</dbReference>
<dbReference type="EC" id="2.4.2.31" evidence="10"/>
<keyword evidence="3 10" id="KW-0808">Transferase</keyword>
<comment type="similarity">
    <text evidence="1 10">Belongs to the Arg-specific ADP-ribosyltransferase family.</text>
</comment>
<dbReference type="InterPro" id="IPR000768">
    <property type="entry name" value="ART"/>
</dbReference>
<dbReference type="GeneID" id="115202374"/>
<reference evidence="12" key="2">
    <citation type="submission" date="2025-09" db="UniProtKB">
        <authorList>
            <consortium name="Ensembl"/>
        </authorList>
    </citation>
    <scope>IDENTIFICATION</scope>
</reference>
<dbReference type="GO" id="GO:0003950">
    <property type="term" value="F:NAD+ poly-ADP-ribosyltransferase activity"/>
    <property type="evidence" value="ECO:0007669"/>
    <property type="project" value="TreeGrafter"/>
</dbReference>
<dbReference type="PROSITE" id="PS51996">
    <property type="entry name" value="TR_MART"/>
    <property type="match status" value="1"/>
</dbReference>
<sequence length="297" mass="34397">MGGGYLLIDDVKRTEKKTNTIFVFMLILCLHFGRVKQNKIFPLDMAPDSVDDKYDGCRDEAFKRVDSYYLPHEKNTTTNFIKAWDIAEKHASIPKDGLQKVHSISMYLYTNNKPQPPSESIYLDFNEAVREGSYGYGRSFQYHSLHFYLTDAIQILKQSQTTCRTTYLRTNVTFDQDVVNKEMRLGYFVSSSIHKTLYDFRDTSCFEINTCFGVNLTYYSAYANKGDILIPPYEVFKVTNIQTKSAVSNLWCKVVYTLKSTGKWKSDLNCKAIDTGYCYIKLLTVFIVTIVFIYLQH</sequence>
<evidence type="ECO:0000256" key="1">
    <source>
        <dbReference type="ARBA" id="ARBA00009558"/>
    </source>
</evidence>
<evidence type="ECO:0000256" key="7">
    <source>
        <dbReference type="ARBA" id="ARBA00023027"/>
    </source>
</evidence>
<dbReference type="InterPro" id="IPR050999">
    <property type="entry name" value="ADP-ribosyltransferase_ARG"/>
</dbReference>
<keyword evidence="5" id="KW-0732">Signal</keyword>
<keyword evidence="11" id="KW-0812">Transmembrane</keyword>
<comment type="catalytic activity">
    <reaction evidence="9 10">
        <text>L-arginyl-[protein] + NAD(+) = N(omega)-(ADP-D-ribosyl)-L-arginyl-[protein] + nicotinamide + H(+)</text>
        <dbReference type="Rhea" id="RHEA:19149"/>
        <dbReference type="Rhea" id="RHEA-COMP:10532"/>
        <dbReference type="Rhea" id="RHEA-COMP:15087"/>
        <dbReference type="ChEBI" id="CHEBI:15378"/>
        <dbReference type="ChEBI" id="CHEBI:17154"/>
        <dbReference type="ChEBI" id="CHEBI:29965"/>
        <dbReference type="ChEBI" id="CHEBI:57540"/>
        <dbReference type="ChEBI" id="CHEBI:142554"/>
        <dbReference type="EC" id="2.4.2.31"/>
    </reaction>
</comment>
<dbReference type="RefSeq" id="XP_029622361.1">
    <property type="nucleotide sequence ID" value="XM_029766501.1"/>
</dbReference>
<keyword evidence="7 10" id="KW-0520">NAD</keyword>
<evidence type="ECO:0000256" key="10">
    <source>
        <dbReference type="RuleBase" id="RU361228"/>
    </source>
</evidence>
<dbReference type="FunCoup" id="A0A673Y9A3">
    <property type="interactions" value="1882"/>
</dbReference>
<organism evidence="12 13">
    <name type="scientific">Salmo trutta</name>
    <name type="common">Brown trout</name>
    <dbReference type="NCBI Taxonomy" id="8032"/>
    <lineage>
        <taxon>Eukaryota</taxon>
        <taxon>Metazoa</taxon>
        <taxon>Chordata</taxon>
        <taxon>Craniata</taxon>
        <taxon>Vertebrata</taxon>
        <taxon>Euteleostomi</taxon>
        <taxon>Actinopterygii</taxon>
        <taxon>Neopterygii</taxon>
        <taxon>Teleostei</taxon>
        <taxon>Protacanthopterygii</taxon>
        <taxon>Salmoniformes</taxon>
        <taxon>Salmonidae</taxon>
        <taxon>Salmoninae</taxon>
        <taxon>Salmo</taxon>
    </lineage>
</organism>
<dbReference type="Pfam" id="PF01129">
    <property type="entry name" value="ART"/>
    <property type="match status" value="1"/>
</dbReference>
<gene>
    <name evidence="12" type="primary">LOC115202374</name>
</gene>
<dbReference type="Ensembl" id="ENSSTUT00000032554.1">
    <property type="protein sequence ID" value="ENSSTUP00000031133.1"/>
    <property type="gene ID" value="ENSSTUG00000013428.1"/>
</dbReference>
<evidence type="ECO:0000256" key="9">
    <source>
        <dbReference type="ARBA" id="ARBA00047597"/>
    </source>
</evidence>
<evidence type="ECO:0000256" key="8">
    <source>
        <dbReference type="ARBA" id="ARBA00023157"/>
    </source>
</evidence>
<dbReference type="FunFam" id="3.90.176.10:FF:000001">
    <property type="entry name" value="NAD(P)(+)--arginine ADP-ribosyltransferase"/>
    <property type="match status" value="1"/>
</dbReference>